<reference evidence="6" key="1">
    <citation type="submission" date="2013-07" db="EMBL/GenBank/DDBJ databases">
        <authorList>
            <person name="Geib S."/>
        </authorList>
    </citation>
    <scope>NUCLEOTIDE SEQUENCE</scope>
</reference>
<dbReference type="Gene3D" id="3.80.10.10">
    <property type="entry name" value="Ribonuclease Inhibitor"/>
    <property type="match status" value="2"/>
</dbReference>
<gene>
    <name evidence="6" type="primary">LGR4</name>
    <name evidence="5" type="ORF">CCAP1982_LOCUS6070</name>
</gene>
<dbReference type="PROSITE" id="PS51450">
    <property type="entry name" value="LRR"/>
    <property type="match status" value="3"/>
</dbReference>
<dbReference type="SUPFAM" id="SSF52058">
    <property type="entry name" value="L domain-like"/>
    <property type="match status" value="2"/>
</dbReference>
<dbReference type="SMART" id="SM00369">
    <property type="entry name" value="LRR_TYP"/>
    <property type="match status" value="11"/>
</dbReference>
<keyword evidence="6" id="KW-0675">Receptor</keyword>
<keyword evidence="3" id="KW-0472">Membrane</keyword>
<dbReference type="Pfam" id="PF13855">
    <property type="entry name" value="LRR_8"/>
    <property type="match status" value="2"/>
</dbReference>
<keyword evidence="2" id="KW-0677">Repeat</keyword>
<feature type="signal peptide" evidence="4">
    <location>
        <begin position="1"/>
        <end position="24"/>
    </location>
</feature>
<keyword evidence="7" id="KW-1185">Reference proteome</keyword>
<keyword evidence="3" id="KW-0812">Transmembrane</keyword>
<dbReference type="EMBL" id="CAJHJT010000012">
    <property type="protein sequence ID" value="CAD6997424.1"/>
    <property type="molecule type" value="Genomic_DNA"/>
</dbReference>
<reference evidence="6" key="2">
    <citation type="journal article" date="2014" name="BMC Genomics">
        <title>A genomic perspective to assessing quality of mass-reared SIT flies used in Mediterranean fruit fly (Ceratitis capitata) eradication in California.</title>
        <authorList>
            <person name="Calla B."/>
            <person name="Hall B."/>
            <person name="Hou S."/>
            <person name="Geib S.M."/>
        </authorList>
    </citation>
    <scope>NUCLEOTIDE SEQUENCE</scope>
</reference>
<dbReference type="Pfam" id="PF13306">
    <property type="entry name" value="LRR_5"/>
    <property type="match status" value="1"/>
</dbReference>
<dbReference type="PANTHER" id="PTHR45712:SF22">
    <property type="entry name" value="INSULIN-LIKE GROWTH FACTOR-BINDING PROTEIN COMPLEX ACID LABILE SUBUNIT"/>
    <property type="match status" value="1"/>
</dbReference>
<dbReference type="EMBL" id="GAMC01004194">
    <property type="protein sequence ID" value="JAC02362.1"/>
    <property type="molecule type" value="mRNA"/>
</dbReference>
<keyword evidence="3" id="KW-1133">Transmembrane helix</keyword>
<dbReference type="InterPro" id="IPR050333">
    <property type="entry name" value="SLRP"/>
</dbReference>
<feature type="transmembrane region" description="Helical" evidence="3">
    <location>
        <begin position="527"/>
        <end position="549"/>
    </location>
</feature>
<proteinExistence type="evidence at transcript level"/>
<keyword evidence="1" id="KW-0433">Leucine-rich repeat</keyword>
<reference evidence="5" key="3">
    <citation type="submission" date="2020-11" db="EMBL/GenBank/DDBJ databases">
        <authorList>
            <person name="Whitehead M."/>
        </authorList>
    </citation>
    <scope>NUCLEOTIDE SEQUENCE</scope>
    <source>
        <strain evidence="5">EGII</strain>
    </source>
</reference>
<dbReference type="AlphaFoldDB" id="W8C6K2"/>
<protein>
    <submittedName>
        <fullName evidence="5">(Mediterranean fruit fly) hypothetical protein</fullName>
    </submittedName>
    <submittedName>
        <fullName evidence="6">Leucine-rich repeat-containing G-protein coupled receptor 4</fullName>
    </submittedName>
</protein>
<dbReference type="OrthoDB" id="676979at2759"/>
<evidence type="ECO:0000256" key="2">
    <source>
        <dbReference type="ARBA" id="ARBA00022737"/>
    </source>
</evidence>
<dbReference type="Proteomes" id="UP000606786">
    <property type="component" value="Unassembled WGS sequence"/>
</dbReference>
<dbReference type="PANTHER" id="PTHR45712">
    <property type="entry name" value="AGAP008170-PA"/>
    <property type="match status" value="1"/>
</dbReference>
<evidence type="ECO:0000256" key="3">
    <source>
        <dbReference type="SAM" id="Phobius"/>
    </source>
</evidence>
<name>W8C6K2_CERCA</name>
<sequence length="585" mass="65585">MVNCWLGIIILYFLLLLNCHQSTATPSRRIIYRFTDCNAEQLQHLPKLAAVYELSAVTCNISTLPNAYFTRFTTLAALEVRESGLSKIEDNALSGLDRLQWLSLPWNYITSVKPWCQTSLKALHTLDLEGNAVKALTVESFVRFPNLQYLSLASNMLERIDDAIFIHLPHLKHLNLANNRLSVIDASYFRGMQHLAHLSLQNNAIERISADSFASNTHLRSLLLNGNKLQDLDFLSSRALPRLLHLNVSHNQIETATVFGSGAGEGGEWALIDLDLSWNRLGEIKVETLSGLSGILYLNLSANTIRLVAASCLDNLINLETIDLSANNLTRLPAGLFATTTQLQRVNLSRNALTVIQADLFARLPYLRTLDMSQNQLSSGAFIAHLSPLLPHFALTLDISENHLTRFDGDAMAALEVSAASVDLSGNWWHCQWLIAELVRAPAHFHFGRNYSLAASWSEALLNVSGIDCYDAERERSIVVLDAGRLWERRYSKGDTECSTFVAPAIPTPPPLAWPRVRMDRFDSRSIIIWMLIAIGLAFAGLRIARQLIDRREQHRRSKKLRAMKAEELSRLTTSVKVKSNEEQN</sequence>
<dbReference type="InterPro" id="IPR032675">
    <property type="entry name" value="LRR_dom_sf"/>
</dbReference>
<organism evidence="6">
    <name type="scientific">Ceratitis capitata</name>
    <name type="common">Mediterranean fruit fly</name>
    <name type="synonym">Tephritis capitata</name>
    <dbReference type="NCBI Taxonomy" id="7213"/>
    <lineage>
        <taxon>Eukaryota</taxon>
        <taxon>Metazoa</taxon>
        <taxon>Ecdysozoa</taxon>
        <taxon>Arthropoda</taxon>
        <taxon>Hexapoda</taxon>
        <taxon>Insecta</taxon>
        <taxon>Pterygota</taxon>
        <taxon>Neoptera</taxon>
        <taxon>Endopterygota</taxon>
        <taxon>Diptera</taxon>
        <taxon>Brachycera</taxon>
        <taxon>Muscomorpha</taxon>
        <taxon>Tephritoidea</taxon>
        <taxon>Tephritidae</taxon>
        <taxon>Ceratitis</taxon>
        <taxon>Ceratitis</taxon>
    </lineage>
</organism>
<evidence type="ECO:0000256" key="1">
    <source>
        <dbReference type="ARBA" id="ARBA00022614"/>
    </source>
</evidence>
<evidence type="ECO:0000313" key="5">
    <source>
        <dbReference type="EMBL" id="CAD6997424.1"/>
    </source>
</evidence>
<keyword evidence="4" id="KW-0732">Signal</keyword>
<dbReference type="InterPro" id="IPR001611">
    <property type="entry name" value="Leu-rich_rpt"/>
</dbReference>
<dbReference type="InterPro" id="IPR003591">
    <property type="entry name" value="Leu-rich_rpt_typical-subtyp"/>
</dbReference>
<accession>W8C6K2</accession>
<dbReference type="FunFam" id="3.80.10.10:FF:001164">
    <property type="entry name" value="GH01279p"/>
    <property type="match status" value="1"/>
</dbReference>
<dbReference type="InterPro" id="IPR026906">
    <property type="entry name" value="LRR_5"/>
</dbReference>
<evidence type="ECO:0000313" key="6">
    <source>
        <dbReference type="EMBL" id="JAC02362.1"/>
    </source>
</evidence>
<feature type="chain" id="PRO_5036441944" evidence="4">
    <location>
        <begin position="25"/>
        <end position="585"/>
    </location>
</feature>
<evidence type="ECO:0000256" key="4">
    <source>
        <dbReference type="SAM" id="SignalP"/>
    </source>
</evidence>
<evidence type="ECO:0000313" key="7">
    <source>
        <dbReference type="Proteomes" id="UP000606786"/>
    </source>
</evidence>